<protein>
    <submittedName>
        <fullName evidence="2">ROK family protein</fullName>
    </submittedName>
</protein>
<accession>A0ABT5GIC4</accession>
<dbReference type="RefSeq" id="WP_272462581.1">
    <property type="nucleotide sequence ID" value="NZ_JAPFQL010000049.1"/>
</dbReference>
<dbReference type="EMBL" id="JAPFQL010000049">
    <property type="protein sequence ID" value="MDC5698007.1"/>
    <property type="molecule type" value="Genomic_DNA"/>
</dbReference>
<dbReference type="Proteomes" id="UP001150259">
    <property type="component" value="Unassembled WGS sequence"/>
</dbReference>
<dbReference type="PANTHER" id="PTHR18964">
    <property type="entry name" value="ROK (REPRESSOR, ORF, KINASE) FAMILY"/>
    <property type="match status" value="1"/>
</dbReference>
<proteinExistence type="inferred from homology"/>
<dbReference type="SUPFAM" id="SSF53067">
    <property type="entry name" value="Actin-like ATPase domain"/>
    <property type="match status" value="1"/>
</dbReference>
<evidence type="ECO:0000256" key="1">
    <source>
        <dbReference type="ARBA" id="ARBA00006479"/>
    </source>
</evidence>
<comment type="similarity">
    <text evidence="1">Belongs to the ROK (NagC/XylR) family.</text>
</comment>
<dbReference type="Pfam" id="PF00480">
    <property type="entry name" value="ROK"/>
    <property type="match status" value="1"/>
</dbReference>
<dbReference type="InterPro" id="IPR043129">
    <property type="entry name" value="ATPase_NBD"/>
</dbReference>
<dbReference type="InterPro" id="IPR000600">
    <property type="entry name" value="ROK"/>
</dbReference>
<organism evidence="2 3">
    <name type="scientific">Intrasporangium calvum</name>
    <dbReference type="NCBI Taxonomy" id="53358"/>
    <lineage>
        <taxon>Bacteria</taxon>
        <taxon>Bacillati</taxon>
        <taxon>Actinomycetota</taxon>
        <taxon>Actinomycetes</taxon>
        <taxon>Micrococcales</taxon>
        <taxon>Intrasporangiaceae</taxon>
        <taxon>Intrasporangium</taxon>
    </lineage>
</organism>
<comment type="caution">
    <text evidence="2">The sequence shown here is derived from an EMBL/GenBank/DDBJ whole genome shotgun (WGS) entry which is preliminary data.</text>
</comment>
<name>A0ABT5GIC4_9MICO</name>
<dbReference type="Gene3D" id="3.30.420.40">
    <property type="match status" value="2"/>
</dbReference>
<sequence length="309" mass="30784">MAQTVVALDIGGTKTAAALVASDGTVTDVTTAPTPGDQGPEAIIRVASGLAADLLVTATARGHEVAGLGVGSAGVIDAATGRVLSATEVLRNWAGTEVREALSELSGIRKVVVDNDVHAHAVGESWLGAAIGASSAFFVAVGTGIGASVVIDGEVWHGRRNVAGHFGHVAVPHGGGMPCVCGGSGHLEAVAAGPAMVWSYNRRAGADLTSLVDVAHRAAAGDRLAAMSIDIGARALGSAVGGAANLLDPEVVVLGGGVLGVGARWWEPMEEALRAELLPPLADLPVLPARLGSSAALVGAARLVWKELS</sequence>
<evidence type="ECO:0000313" key="2">
    <source>
        <dbReference type="EMBL" id="MDC5698007.1"/>
    </source>
</evidence>
<gene>
    <name evidence="2" type="ORF">OO014_12130</name>
</gene>
<evidence type="ECO:0000313" key="3">
    <source>
        <dbReference type="Proteomes" id="UP001150259"/>
    </source>
</evidence>
<dbReference type="PANTHER" id="PTHR18964:SF169">
    <property type="entry name" value="N-ACETYLMANNOSAMINE KINASE"/>
    <property type="match status" value="1"/>
</dbReference>
<keyword evidence="3" id="KW-1185">Reference proteome</keyword>
<reference evidence="2 3" key="1">
    <citation type="submission" date="2022-11" db="EMBL/GenBank/DDBJ databases">
        <title>Anaerobic phenanthrene biodegradation by a DNRA strain PheN6.</title>
        <authorList>
            <person name="Zhang Z."/>
        </authorList>
    </citation>
    <scope>NUCLEOTIDE SEQUENCE [LARGE SCALE GENOMIC DNA]</scope>
    <source>
        <strain evidence="2 3">PheN6</strain>
    </source>
</reference>